<evidence type="ECO:0000259" key="9">
    <source>
        <dbReference type="PROSITE" id="PS51007"/>
    </source>
</evidence>
<dbReference type="SMART" id="SM00564">
    <property type="entry name" value="PQQ"/>
    <property type="match status" value="6"/>
</dbReference>
<evidence type="ECO:0000256" key="8">
    <source>
        <dbReference type="SAM" id="MobiDB-lite"/>
    </source>
</evidence>
<feature type="domain" description="Cytochrome c" evidence="9">
    <location>
        <begin position="28"/>
        <end position="115"/>
    </location>
</feature>
<dbReference type="Pfam" id="PF13442">
    <property type="entry name" value="Cytochrome_CBB3"/>
    <property type="match status" value="1"/>
</dbReference>
<dbReference type="GO" id="GO:0016491">
    <property type="term" value="F:oxidoreductase activity"/>
    <property type="evidence" value="ECO:0007669"/>
    <property type="project" value="UniProtKB-KW"/>
</dbReference>
<dbReference type="Gene3D" id="2.140.10.10">
    <property type="entry name" value="Quinoprotein alcohol dehydrogenase-like superfamily"/>
    <property type="match status" value="2"/>
</dbReference>
<dbReference type="AlphaFoldDB" id="A0A381NHE8"/>
<evidence type="ECO:0000256" key="5">
    <source>
        <dbReference type="ARBA" id="ARBA00022729"/>
    </source>
</evidence>
<comment type="cofactor">
    <cofactor evidence="1">
        <name>pyrroloquinoline quinone</name>
        <dbReference type="ChEBI" id="CHEBI:58442"/>
    </cofactor>
</comment>
<evidence type="ECO:0000256" key="1">
    <source>
        <dbReference type="ARBA" id="ARBA00001931"/>
    </source>
</evidence>
<evidence type="ECO:0000256" key="3">
    <source>
        <dbReference type="ARBA" id="ARBA00022617"/>
    </source>
</evidence>
<feature type="region of interest" description="Disordered" evidence="8">
    <location>
        <begin position="326"/>
        <end position="350"/>
    </location>
</feature>
<dbReference type="InterPro" id="IPR036909">
    <property type="entry name" value="Cyt_c-like_dom_sf"/>
</dbReference>
<evidence type="ECO:0000256" key="6">
    <source>
        <dbReference type="ARBA" id="ARBA00023002"/>
    </source>
</evidence>
<dbReference type="EMBL" id="UINC01000305">
    <property type="protein sequence ID" value="SUZ52953.1"/>
    <property type="molecule type" value="Genomic_DNA"/>
</dbReference>
<reference evidence="10" key="1">
    <citation type="submission" date="2018-05" db="EMBL/GenBank/DDBJ databases">
        <authorList>
            <person name="Lanie J.A."/>
            <person name="Ng W.-L."/>
            <person name="Kazmierczak K.M."/>
            <person name="Andrzejewski T.M."/>
            <person name="Davidsen T.M."/>
            <person name="Wayne K.J."/>
            <person name="Tettelin H."/>
            <person name="Glass J.I."/>
            <person name="Rusch D."/>
            <person name="Podicherti R."/>
            <person name="Tsui H.-C.T."/>
            <person name="Winkler M.E."/>
        </authorList>
    </citation>
    <scope>NUCLEOTIDE SEQUENCE</scope>
</reference>
<evidence type="ECO:0000256" key="7">
    <source>
        <dbReference type="ARBA" id="ARBA00023004"/>
    </source>
</evidence>
<dbReference type="PANTHER" id="PTHR32303">
    <property type="entry name" value="QUINOPROTEIN ALCOHOL DEHYDROGENASE (CYTOCHROME C)"/>
    <property type="match status" value="1"/>
</dbReference>
<dbReference type="PROSITE" id="PS51007">
    <property type="entry name" value="CYTC"/>
    <property type="match status" value="1"/>
</dbReference>
<dbReference type="GO" id="GO:0009055">
    <property type="term" value="F:electron transfer activity"/>
    <property type="evidence" value="ECO:0007669"/>
    <property type="project" value="InterPro"/>
</dbReference>
<evidence type="ECO:0000256" key="4">
    <source>
        <dbReference type="ARBA" id="ARBA00022723"/>
    </source>
</evidence>
<dbReference type="InterPro" id="IPR018391">
    <property type="entry name" value="PQQ_b-propeller_rpt"/>
</dbReference>
<dbReference type="InterPro" id="IPR002372">
    <property type="entry name" value="PQQ_rpt_dom"/>
</dbReference>
<proteinExistence type="inferred from homology"/>
<organism evidence="10">
    <name type="scientific">marine metagenome</name>
    <dbReference type="NCBI Taxonomy" id="408172"/>
    <lineage>
        <taxon>unclassified sequences</taxon>
        <taxon>metagenomes</taxon>
        <taxon>ecological metagenomes</taxon>
    </lineage>
</organism>
<keyword evidence="5" id="KW-0732">Signal</keyword>
<dbReference type="PANTHER" id="PTHR32303:SF10">
    <property type="entry name" value="OUTER MEMBRANE PROTEIN ASSEMBLY FACTOR BAMB"/>
    <property type="match status" value="1"/>
</dbReference>
<name>A0A381NHE8_9ZZZZ</name>
<keyword evidence="7" id="KW-0408">Iron</keyword>
<evidence type="ECO:0000313" key="10">
    <source>
        <dbReference type="EMBL" id="SUZ52953.1"/>
    </source>
</evidence>
<dbReference type="InterPro" id="IPR009056">
    <property type="entry name" value="Cyt_c-like_dom"/>
</dbReference>
<sequence length="624" mass="65127">MAKEIHMRLSALALLLVIVTASLSTAGQTAPDGERLYRQQCARCHDAEMPGVFLDGVRGPGTIQEMSAERVYEALLYFFMKRQAATLNKAEKRAIAEHVSGAAPGSLVPPIDQIPQTAYCNADVGSSNNPLSEVGWSGWSPGLDNNRFQTTAAAGLTADQVPDLELKWAFGLPGSTVVSMQPAVAGGRVVIGTSIGLIASLDAESGCIDWVQEVDYGVRAAPVIGPSADGGVSVYVGDTNANFYALDFATGALRWRSTIDDHPDARITGAAALHDGRLYVPVASLEEGTAEWPAYECCTFRGSIVALNAATGSEIWKTYPIAEEPRRTTTTSSGVQRWGPSGAGIWGTPTLDPDRNTLYTATGDSYSDPVSPASDAVMALAMDTGRVQWVTQTTPGDAWTAACLATNPAFREGCPESDGPDYDYGSAVVRALSASGEPILLAGQKSGVLFQMSPETGEIQWQTKIANGGVLGGIEWGIATDGQAVYASISDALEEAPGEAGGVAAVQIGNGAIVWEAPPFQDTCGTRSGCHTGQPGAVTAIPGVLFSGSLDGHIRAHETETGRVIWDVDTVRDYNTVNGVPARGGSLNGPGATVVDGTVYVSSGYSTLNFMPGNVLLAFATPDN</sequence>
<protein>
    <recommendedName>
        <fullName evidence="9">Cytochrome c domain-containing protein</fullName>
    </recommendedName>
</protein>
<evidence type="ECO:0000256" key="2">
    <source>
        <dbReference type="ARBA" id="ARBA00008156"/>
    </source>
</evidence>
<keyword evidence="6" id="KW-0560">Oxidoreductase</keyword>
<dbReference type="SUPFAM" id="SSF50998">
    <property type="entry name" value="Quinoprotein alcohol dehydrogenase-like"/>
    <property type="match status" value="1"/>
</dbReference>
<comment type="similarity">
    <text evidence="2">Belongs to the bacterial PQQ dehydrogenase family.</text>
</comment>
<dbReference type="Pfam" id="PF13360">
    <property type="entry name" value="PQQ_2"/>
    <property type="match status" value="1"/>
</dbReference>
<dbReference type="SUPFAM" id="SSF46626">
    <property type="entry name" value="Cytochrome c"/>
    <property type="match status" value="1"/>
</dbReference>
<dbReference type="GO" id="GO:0020037">
    <property type="term" value="F:heme binding"/>
    <property type="evidence" value="ECO:0007669"/>
    <property type="project" value="InterPro"/>
</dbReference>
<gene>
    <name evidence="10" type="ORF">METZ01_LOCUS5807</name>
</gene>
<keyword evidence="4" id="KW-0479">Metal-binding</keyword>
<dbReference type="InterPro" id="IPR011047">
    <property type="entry name" value="Quinoprotein_ADH-like_sf"/>
</dbReference>
<keyword evidence="3" id="KW-0349">Heme</keyword>
<dbReference type="GO" id="GO:0046872">
    <property type="term" value="F:metal ion binding"/>
    <property type="evidence" value="ECO:0007669"/>
    <property type="project" value="UniProtKB-KW"/>
</dbReference>
<accession>A0A381NHE8</accession>